<evidence type="ECO:0000313" key="5">
    <source>
        <dbReference type="Proteomes" id="UP000466848"/>
    </source>
</evidence>
<keyword evidence="5" id="KW-1185">Reference proteome</keyword>
<dbReference type="PANTHER" id="PTHR10908:SF0">
    <property type="entry name" value="SEROTONIN N-ACETYLTRANSFERASE"/>
    <property type="match status" value="1"/>
</dbReference>
<dbReference type="PROSITE" id="PS51186">
    <property type="entry name" value="GNAT"/>
    <property type="match status" value="1"/>
</dbReference>
<evidence type="ECO:0000256" key="2">
    <source>
        <dbReference type="ARBA" id="ARBA00023315"/>
    </source>
</evidence>
<keyword evidence="1 4" id="KW-0808">Transferase</keyword>
<sequence>MLIRKVEEKDLEDLVWVENRCFPESEAATRESFAYRIEAFPDSFYVALDGDSLVGLINGCVSNQDTISDELFEPEGGHNPAGLNQMIFGLAVDPSYQKQGVAAQLMERLMAEARAAGRKKMILTCKEGLIHYYEKFGYVNHGVSQSTHGGAVWYDMMAEL</sequence>
<dbReference type="AlphaFoldDB" id="A0A858BWS4"/>
<dbReference type="InterPro" id="IPR000182">
    <property type="entry name" value="GNAT_dom"/>
</dbReference>
<gene>
    <name evidence="4" type="ORF">Ami103574_09420</name>
</gene>
<name>A0A858BWS4_9FIRM</name>
<evidence type="ECO:0000259" key="3">
    <source>
        <dbReference type="PROSITE" id="PS51186"/>
    </source>
</evidence>
<dbReference type="KEGG" id="abut:Ami103574_09420"/>
<accession>A0A858BWS4</accession>
<dbReference type="Gene3D" id="3.40.630.30">
    <property type="match status" value="1"/>
</dbReference>
<evidence type="ECO:0000256" key="1">
    <source>
        <dbReference type="ARBA" id="ARBA00022679"/>
    </source>
</evidence>
<dbReference type="RefSeq" id="WP_163066778.1">
    <property type="nucleotide sequence ID" value="NZ_CP048649.1"/>
</dbReference>
<dbReference type="PANTHER" id="PTHR10908">
    <property type="entry name" value="SEROTONIN N-ACETYLTRANSFERASE"/>
    <property type="match status" value="1"/>
</dbReference>
<organism evidence="4 5">
    <name type="scientific">Aminipila butyrica</name>
    <dbReference type="NCBI Taxonomy" id="433296"/>
    <lineage>
        <taxon>Bacteria</taxon>
        <taxon>Bacillati</taxon>
        <taxon>Bacillota</taxon>
        <taxon>Clostridia</taxon>
        <taxon>Peptostreptococcales</taxon>
        <taxon>Anaerovoracaceae</taxon>
        <taxon>Aminipila</taxon>
    </lineage>
</organism>
<dbReference type="InterPro" id="IPR051635">
    <property type="entry name" value="SNAT-like"/>
</dbReference>
<keyword evidence="2" id="KW-0012">Acyltransferase</keyword>
<dbReference type="InterPro" id="IPR016181">
    <property type="entry name" value="Acyl_CoA_acyltransferase"/>
</dbReference>
<protein>
    <submittedName>
        <fullName evidence="4">GNAT family N-acetyltransferase</fullName>
    </submittedName>
</protein>
<dbReference type="Proteomes" id="UP000466848">
    <property type="component" value="Chromosome"/>
</dbReference>
<dbReference type="Pfam" id="PF00583">
    <property type="entry name" value="Acetyltransf_1"/>
    <property type="match status" value="1"/>
</dbReference>
<dbReference type="SUPFAM" id="SSF55729">
    <property type="entry name" value="Acyl-CoA N-acyltransferases (Nat)"/>
    <property type="match status" value="1"/>
</dbReference>
<proteinExistence type="predicted"/>
<reference evidence="4 5" key="1">
    <citation type="submission" date="2020-02" db="EMBL/GenBank/DDBJ databases">
        <authorList>
            <person name="Kim Y.B."/>
            <person name="Roh S.W."/>
        </authorList>
    </citation>
    <scope>NUCLEOTIDE SEQUENCE [LARGE SCALE GENOMIC DNA]</scope>
    <source>
        <strain evidence="4 5">DSM 103574</strain>
    </source>
</reference>
<feature type="domain" description="N-acetyltransferase" evidence="3">
    <location>
        <begin position="1"/>
        <end position="159"/>
    </location>
</feature>
<dbReference type="EMBL" id="CP048649">
    <property type="protein sequence ID" value="QIB69535.1"/>
    <property type="molecule type" value="Genomic_DNA"/>
</dbReference>
<dbReference type="GO" id="GO:0008080">
    <property type="term" value="F:N-acetyltransferase activity"/>
    <property type="evidence" value="ECO:0007669"/>
    <property type="project" value="UniProtKB-ARBA"/>
</dbReference>
<evidence type="ECO:0000313" key="4">
    <source>
        <dbReference type="EMBL" id="QIB69535.1"/>
    </source>
</evidence>
<dbReference type="CDD" id="cd04301">
    <property type="entry name" value="NAT_SF"/>
    <property type="match status" value="1"/>
</dbReference>